<dbReference type="RefSeq" id="WP_085881850.1">
    <property type="nucleotide sequence ID" value="NZ_FWFR01000001.1"/>
</dbReference>
<proteinExistence type="predicted"/>
<sequence>MDDPQSEEPKVVAFPGRVADHFLAAKARVTSRLIQHTLIESYDNFRRHGKPYPFPAPNQILPWEQQPAAEQRFQNTALVLLLDGQMPRSLNKHFRLRNSNRVTWSNIKRLASPVIVPHYKAEDASFDHDRADDLLARLSTLDYALMLDREILQGQPVGPARISHMHVKVERLTDNAIKQLGIELGYLERRLFERGEDFVEALETKFFEYHGFGPTASGRKGAAAMATQLLSAHLERFSVFVSSQEDCRLTVLDETSRIRQHMLLAVPSERLAAIEQATGHSLAVASEPEDDLSIVVFRLELERTPEAFGRKGGVIDHSLTSAWLRVAGEYLIDGNGEAVPFSWLE</sequence>
<reference evidence="1 2" key="1">
    <citation type="submission" date="2017-03" db="EMBL/GenBank/DDBJ databases">
        <authorList>
            <person name="Afonso C.L."/>
            <person name="Miller P.J."/>
            <person name="Scott M.A."/>
            <person name="Spackman E."/>
            <person name="Goraichik I."/>
            <person name="Dimitrov K.M."/>
            <person name="Suarez D.L."/>
            <person name="Swayne D.E."/>
        </authorList>
    </citation>
    <scope>NUCLEOTIDE SEQUENCE [LARGE SCALE GENOMIC DNA]</scope>
    <source>
        <strain evidence="1 2">CECT 7691</strain>
    </source>
</reference>
<dbReference type="Proteomes" id="UP000193200">
    <property type="component" value="Unassembled WGS sequence"/>
</dbReference>
<gene>
    <name evidence="1" type="ORF">OCH7691_00515</name>
</gene>
<dbReference type="AlphaFoldDB" id="A0A1Y5RP42"/>
<keyword evidence="2" id="KW-1185">Reference proteome</keyword>
<protein>
    <submittedName>
        <fullName evidence="1">Uncharacterized protein</fullName>
    </submittedName>
</protein>
<evidence type="ECO:0000313" key="1">
    <source>
        <dbReference type="EMBL" id="SLN20889.1"/>
    </source>
</evidence>
<dbReference type="EMBL" id="FWFR01000001">
    <property type="protein sequence ID" value="SLN20889.1"/>
    <property type="molecule type" value="Genomic_DNA"/>
</dbReference>
<organism evidence="1 2">
    <name type="scientific">Oceanibacterium hippocampi</name>
    <dbReference type="NCBI Taxonomy" id="745714"/>
    <lineage>
        <taxon>Bacteria</taxon>
        <taxon>Pseudomonadati</taxon>
        <taxon>Pseudomonadota</taxon>
        <taxon>Alphaproteobacteria</taxon>
        <taxon>Sneathiellales</taxon>
        <taxon>Sneathiellaceae</taxon>
        <taxon>Oceanibacterium</taxon>
    </lineage>
</organism>
<name>A0A1Y5RP42_9PROT</name>
<dbReference type="InParanoid" id="A0A1Y5RP42"/>
<dbReference type="OrthoDB" id="7252070at2"/>
<evidence type="ECO:0000313" key="2">
    <source>
        <dbReference type="Proteomes" id="UP000193200"/>
    </source>
</evidence>
<accession>A0A1Y5RP42</accession>